<dbReference type="InterPro" id="IPR016181">
    <property type="entry name" value="Acyl_CoA_acyltransferase"/>
</dbReference>
<dbReference type="OrthoDB" id="2189687at2"/>
<dbReference type="GO" id="GO:0016747">
    <property type="term" value="F:acyltransferase activity, transferring groups other than amino-acyl groups"/>
    <property type="evidence" value="ECO:0007669"/>
    <property type="project" value="InterPro"/>
</dbReference>
<dbReference type="PANTHER" id="PTHR43800">
    <property type="entry name" value="PEPTIDYL-LYSINE N-ACETYLTRANSFERASE YJAB"/>
    <property type="match status" value="1"/>
</dbReference>
<evidence type="ECO:0000256" key="2">
    <source>
        <dbReference type="ARBA" id="ARBA00023315"/>
    </source>
</evidence>
<evidence type="ECO:0000259" key="3">
    <source>
        <dbReference type="PROSITE" id="PS51186"/>
    </source>
</evidence>
<dbReference type="PROSITE" id="PS51186">
    <property type="entry name" value="GNAT"/>
    <property type="match status" value="1"/>
</dbReference>
<dbReference type="Gene3D" id="3.40.630.30">
    <property type="match status" value="1"/>
</dbReference>
<name>A0A1I0HXT1_9BACI</name>
<evidence type="ECO:0000256" key="1">
    <source>
        <dbReference type="ARBA" id="ARBA00022679"/>
    </source>
</evidence>
<dbReference type="Proteomes" id="UP000199095">
    <property type="component" value="Unassembled WGS sequence"/>
</dbReference>
<dbReference type="CDD" id="cd04301">
    <property type="entry name" value="NAT_SF"/>
    <property type="match status" value="1"/>
</dbReference>
<proteinExistence type="predicted"/>
<keyword evidence="2" id="KW-0012">Acyltransferase</keyword>
<dbReference type="PANTHER" id="PTHR43800:SF1">
    <property type="entry name" value="PEPTIDYL-LYSINE N-ACETYLTRANSFERASE YJAB"/>
    <property type="match status" value="1"/>
</dbReference>
<dbReference type="EMBL" id="FOHJ01000010">
    <property type="protein sequence ID" value="SET88908.1"/>
    <property type="molecule type" value="Genomic_DNA"/>
</dbReference>
<evidence type="ECO:0000313" key="4">
    <source>
        <dbReference type="EMBL" id="SET88908.1"/>
    </source>
</evidence>
<organism evidence="4 5">
    <name type="scientific">Salinibacillus kushneri</name>
    <dbReference type="NCBI Taxonomy" id="237682"/>
    <lineage>
        <taxon>Bacteria</taxon>
        <taxon>Bacillati</taxon>
        <taxon>Bacillota</taxon>
        <taxon>Bacilli</taxon>
        <taxon>Bacillales</taxon>
        <taxon>Bacillaceae</taxon>
        <taxon>Salinibacillus</taxon>
    </lineage>
</organism>
<sequence>MLIRYKKAFEKIAMGLLSFMPEEKDVKKLQQTIKEYEANENWHLYLWKEEDLLGAIGVRIEDEEKAVIQHVSVNPSHRHQGIGKKMIDAVHSQYANQYIVCGDEKTESFVKKCEEIVQKDQSRL</sequence>
<feature type="domain" description="N-acetyltransferase" evidence="3">
    <location>
        <begin position="3"/>
        <end position="124"/>
    </location>
</feature>
<evidence type="ECO:0000313" key="5">
    <source>
        <dbReference type="Proteomes" id="UP000199095"/>
    </source>
</evidence>
<keyword evidence="5" id="KW-1185">Reference proteome</keyword>
<dbReference type="SUPFAM" id="SSF55729">
    <property type="entry name" value="Acyl-CoA N-acyltransferases (Nat)"/>
    <property type="match status" value="1"/>
</dbReference>
<reference evidence="5" key="1">
    <citation type="submission" date="2016-10" db="EMBL/GenBank/DDBJ databases">
        <authorList>
            <person name="Varghese N."/>
            <person name="Submissions S."/>
        </authorList>
    </citation>
    <scope>NUCLEOTIDE SEQUENCE [LARGE SCALE GENOMIC DNA]</scope>
    <source>
        <strain evidence="5">CGMCC 1.3566</strain>
    </source>
</reference>
<gene>
    <name evidence="4" type="ORF">SAMN05421676_11037</name>
</gene>
<dbReference type="Pfam" id="PF00583">
    <property type="entry name" value="Acetyltransf_1"/>
    <property type="match status" value="1"/>
</dbReference>
<protein>
    <submittedName>
        <fullName evidence="4">Riboflavin biosynthesis RibT protein</fullName>
    </submittedName>
</protein>
<dbReference type="RefSeq" id="WP_093136639.1">
    <property type="nucleotide sequence ID" value="NZ_FOHJ01000010.1"/>
</dbReference>
<dbReference type="InterPro" id="IPR000182">
    <property type="entry name" value="GNAT_dom"/>
</dbReference>
<keyword evidence="1" id="KW-0808">Transferase</keyword>
<accession>A0A1I0HXT1</accession>
<dbReference type="AlphaFoldDB" id="A0A1I0HXT1"/>
<dbReference type="STRING" id="237682.SAMN05421676_11037"/>